<keyword evidence="3" id="KW-0732">Signal</keyword>
<evidence type="ECO:0000256" key="3">
    <source>
        <dbReference type="SAM" id="SignalP"/>
    </source>
</evidence>
<evidence type="ECO:0000256" key="1">
    <source>
        <dbReference type="SAM" id="MobiDB-lite"/>
    </source>
</evidence>
<evidence type="ECO:0000256" key="2">
    <source>
        <dbReference type="SAM" id="Phobius"/>
    </source>
</evidence>
<name>A0AAD3HNH5_9CHLO</name>
<feature type="domain" description="WW" evidence="4">
    <location>
        <begin position="46"/>
        <end position="73"/>
    </location>
</feature>
<dbReference type="AlphaFoldDB" id="A0AAD3HNH5"/>
<keyword evidence="6" id="KW-1185">Reference proteome</keyword>
<dbReference type="PROSITE" id="PS01159">
    <property type="entry name" value="WW_DOMAIN_1"/>
    <property type="match status" value="1"/>
</dbReference>
<evidence type="ECO:0000259" key="4">
    <source>
        <dbReference type="PROSITE" id="PS50020"/>
    </source>
</evidence>
<feature type="signal peptide" evidence="3">
    <location>
        <begin position="1"/>
        <end position="23"/>
    </location>
</feature>
<evidence type="ECO:0000313" key="5">
    <source>
        <dbReference type="EMBL" id="GFR47061.1"/>
    </source>
</evidence>
<dbReference type="Proteomes" id="UP001054857">
    <property type="component" value="Unassembled WGS sequence"/>
</dbReference>
<proteinExistence type="predicted"/>
<accession>A0AAD3HNH5</accession>
<feature type="chain" id="PRO_5041988397" description="WW domain-containing protein" evidence="3">
    <location>
        <begin position="24"/>
        <end position="162"/>
    </location>
</feature>
<feature type="region of interest" description="Disordered" evidence="1">
    <location>
        <begin position="132"/>
        <end position="162"/>
    </location>
</feature>
<organism evidence="5 6">
    <name type="scientific">Astrephomene gubernaculifera</name>
    <dbReference type="NCBI Taxonomy" id="47775"/>
    <lineage>
        <taxon>Eukaryota</taxon>
        <taxon>Viridiplantae</taxon>
        <taxon>Chlorophyta</taxon>
        <taxon>core chlorophytes</taxon>
        <taxon>Chlorophyceae</taxon>
        <taxon>CS clade</taxon>
        <taxon>Chlamydomonadales</taxon>
        <taxon>Astrephomenaceae</taxon>
        <taxon>Astrephomene</taxon>
    </lineage>
</organism>
<dbReference type="InterPro" id="IPR001202">
    <property type="entry name" value="WW_dom"/>
</dbReference>
<keyword evidence="2" id="KW-1133">Transmembrane helix</keyword>
<dbReference type="PROSITE" id="PS50020">
    <property type="entry name" value="WW_DOMAIN_2"/>
    <property type="match status" value="1"/>
</dbReference>
<dbReference type="SUPFAM" id="SSF51045">
    <property type="entry name" value="WW domain"/>
    <property type="match status" value="1"/>
</dbReference>
<sequence>MRRKIVFAFFFALVASSAVLASAAKSSKKDKKLPGETAFVHEGKNWRIHKSNEGRAFFYNVETGKSQWTDPRIQPLSGQAKAFMVIGYFFPFLLMVVGGVGYIYWVKSKHPELLKGPKKVKGLKNWERALLPPKIAKPKDRKRGASPTPTDAASAEVAKKTE</sequence>
<dbReference type="SMART" id="SM00456">
    <property type="entry name" value="WW"/>
    <property type="match status" value="1"/>
</dbReference>
<dbReference type="EMBL" id="BMAR01000016">
    <property type="protein sequence ID" value="GFR47061.1"/>
    <property type="molecule type" value="Genomic_DNA"/>
</dbReference>
<dbReference type="Gene3D" id="2.20.70.10">
    <property type="match status" value="1"/>
</dbReference>
<dbReference type="CDD" id="cd00201">
    <property type="entry name" value="WW"/>
    <property type="match status" value="1"/>
</dbReference>
<comment type="caution">
    <text evidence="5">The sequence shown here is derived from an EMBL/GenBank/DDBJ whole genome shotgun (WGS) entry which is preliminary data.</text>
</comment>
<keyword evidence="2" id="KW-0472">Membrane</keyword>
<keyword evidence="2" id="KW-0812">Transmembrane</keyword>
<protein>
    <recommendedName>
        <fullName evidence="4">WW domain-containing protein</fullName>
    </recommendedName>
</protein>
<reference evidence="5 6" key="1">
    <citation type="journal article" date="2021" name="Sci. Rep.">
        <title>Genome sequencing of the multicellular alga Astrephomene provides insights into convergent evolution of germ-soma differentiation.</title>
        <authorList>
            <person name="Yamashita S."/>
            <person name="Yamamoto K."/>
            <person name="Matsuzaki R."/>
            <person name="Suzuki S."/>
            <person name="Yamaguchi H."/>
            <person name="Hirooka S."/>
            <person name="Minakuchi Y."/>
            <person name="Miyagishima S."/>
            <person name="Kawachi M."/>
            <person name="Toyoda A."/>
            <person name="Nozaki H."/>
        </authorList>
    </citation>
    <scope>NUCLEOTIDE SEQUENCE [LARGE SCALE GENOMIC DNA]</scope>
    <source>
        <strain evidence="5 6">NIES-4017</strain>
    </source>
</reference>
<evidence type="ECO:0000313" key="6">
    <source>
        <dbReference type="Proteomes" id="UP001054857"/>
    </source>
</evidence>
<dbReference type="InterPro" id="IPR036020">
    <property type="entry name" value="WW_dom_sf"/>
</dbReference>
<dbReference type="Pfam" id="PF00397">
    <property type="entry name" value="WW"/>
    <property type="match status" value="1"/>
</dbReference>
<feature type="transmembrane region" description="Helical" evidence="2">
    <location>
        <begin position="82"/>
        <end position="105"/>
    </location>
</feature>
<gene>
    <name evidence="5" type="ORF">Agub_g8746</name>
</gene>